<gene>
    <name evidence="7 8" type="primary">ftsB</name>
    <name evidence="8" type="ORF">ABS311_08805</name>
</gene>
<dbReference type="GO" id="GO:0051301">
    <property type="term" value="P:cell division"/>
    <property type="evidence" value="ECO:0007669"/>
    <property type="project" value="UniProtKB-KW"/>
</dbReference>
<keyword evidence="4 7" id="KW-1133">Transmembrane helix</keyword>
<feature type="topological domain" description="Cytoplasmic" evidence="7">
    <location>
        <begin position="1"/>
        <end position="3"/>
    </location>
</feature>
<evidence type="ECO:0000256" key="3">
    <source>
        <dbReference type="ARBA" id="ARBA00022692"/>
    </source>
</evidence>
<keyword evidence="2 7" id="KW-0132">Cell division</keyword>
<comment type="subcellular location">
    <subcellularLocation>
        <location evidence="7">Cell inner membrane</location>
        <topology evidence="7">Single-pass type II membrane protein</topology>
    </subcellularLocation>
    <text evidence="7">Localizes to the division septum.</text>
</comment>
<evidence type="ECO:0000256" key="7">
    <source>
        <dbReference type="HAMAP-Rule" id="MF_00599"/>
    </source>
</evidence>
<keyword evidence="6 7" id="KW-0131">Cell cycle</keyword>
<evidence type="ECO:0000256" key="2">
    <source>
        <dbReference type="ARBA" id="ARBA00022618"/>
    </source>
</evidence>
<evidence type="ECO:0000256" key="4">
    <source>
        <dbReference type="ARBA" id="ARBA00022989"/>
    </source>
</evidence>
<evidence type="ECO:0000313" key="8">
    <source>
        <dbReference type="EMBL" id="MER2491982.1"/>
    </source>
</evidence>
<evidence type="ECO:0000313" key="9">
    <source>
        <dbReference type="Proteomes" id="UP001467690"/>
    </source>
</evidence>
<name>A0ABV1RGW8_9ALTE</name>
<dbReference type="Pfam" id="PF04977">
    <property type="entry name" value="DivIC"/>
    <property type="match status" value="1"/>
</dbReference>
<dbReference type="HAMAP" id="MF_00599">
    <property type="entry name" value="FtsB"/>
    <property type="match status" value="1"/>
</dbReference>
<reference evidence="8 9" key="1">
    <citation type="submission" date="2024-06" db="EMBL/GenBank/DDBJ databases">
        <authorList>
            <person name="Chen R.Y."/>
        </authorList>
    </citation>
    <scope>NUCLEOTIDE SEQUENCE [LARGE SCALE GENOMIC DNA]</scope>
    <source>
        <strain evidence="8 9">D2</strain>
    </source>
</reference>
<keyword evidence="7" id="KW-0997">Cell inner membrane</keyword>
<protein>
    <recommendedName>
        <fullName evidence="7">Cell division protein FtsB</fullName>
    </recommendedName>
</protein>
<comment type="similarity">
    <text evidence="7">Belongs to the FtsB family.</text>
</comment>
<comment type="caution">
    <text evidence="8">The sequence shown here is derived from an EMBL/GenBank/DDBJ whole genome shotgun (WGS) entry which is preliminary data.</text>
</comment>
<comment type="function">
    <text evidence="7">Essential cell division protein. May link together the upstream cell division proteins, which are predominantly cytoplasmic, with the downstream cell division proteins, which are predominantly periplasmic.</text>
</comment>
<dbReference type="EMBL" id="JBELOE010000183">
    <property type="protein sequence ID" value="MER2491982.1"/>
    <property type="molecule type" value="Genomic_DNA"/>
</dbReference>
<comment type="subunit">
    <text evidence="7">Part of a complex composed of FtsB, FtsL and FtsQ.</text>
</comment>
<accession>A0ABV1RGW8</accession>
<dbReference type="NCBIfam" id="NF002058">
    <property type="entry name" value="PRK00888.1"/>
    <property type="match status" value="1"/>
</dbReference>
<dbReference type="Proteomes" id="UP001467690">
    <property type="component" value="Unassembled WGS sequence"/>
</dbReference>
<keyword evidence="7" id="KW-0175">Coiled coil</keyword>
<keyword evidence="3 7" id="KW-0812">Transmembrane</keyword>
<dbReference type="InterPro" id="IPR023081">
    <property type="entry name" value="Cell_div_FtsB"/>
</dbReference>
<evidence type="ECO:0000256" key="1">
    <source>
        <dbReference type="ARBA" id="ARBA00022475"/>
    </source>
</evidence>
<keyword evidence="1 7" id="KW-1003">Cell membrane</keyword>
<dbReference type="PANTHER" id="PTHR37485">
    <property type="entry name" value="CELL DIVISION PROTEIN FTSB"/>
    <property type="match status" value="1"/>
</dbReference>
<dbReference type="RefSeq" id="WP_143869927.1">
    <property type="nucleotide sequence ID" value="NZ_CP041660.1"/>
</dbReference>
<keyword evidence="5 7" id="KW-0472">Membrane</keyword>
<sequence length="96" mass="11454">MKIFRLILVIVFIGLQYRLWFGENAFSEHQDMSRKVKQLEQANQELRLRNKLMLADIEDLKSGMEAIEERARNELGLIKENEIFYRIVPTTKNKNE</sequence>
<feature type="topological domain" description="Periplasmic" evidence="7">
    <location>
        <begin position="22"/>
        <end position="96"/>
    </location>
</feature>
<keyword evidence="9" id="KW-1185">Reference proteome</keyword>
<evidence type="ECO:0000256" key="5">
    <source>
        <dbReference type="ARBA" id="ARBA00023136"/>
    </source>
</evidence>
<feature type="coiled-coil region" evidence="7">
    <location>
        <begin position="29"/>
        <end position="56"/>
    </location>
</feature>
<proteinExistence type="inferred from homology"/>
<evidence type="ECO:0000256" key="6">
    <source>
        <dbReference type="ARBA" id="ARBA00023306"/>
    </source>
</evidence>
<dbReference type="InterPro" id="IPR007060">
    <property type="entry name" value="FtsL/DivIC"/>
</dbReference>
<dbReference type="PANTHER" id="PTHR37485:SF1">
    <property type="entry name" value="CELL DIVISION PROTEIN FTSB"/>
    <property type="match status" value="1"/>
</dbReference>
<organism evidence="8 9">
    <name type="scientific">Catenovulum sediminis</name>
    <dbReference type="NCBI Taxonomy" id="1740262"/>
    <lineage>
        <taxon>Bacteria</taxon>
        <taxon>Pseudomonadati</taxon>
        <taxon>Pseudomonadota</taxon>
        <taxon>Gammaproteobacteria</taxon>
        <taxon>Alteromonadales</taxon>
        <taxon>Alteromonadaceae</taxon>
        <taxon>Catenovulum</taxon>
    </lineage>
</organism>